<dbReference type="PANTHER" id="PTHR32089:SF112">
    <property type="entry name" value="LYSOZYME-LIKE PROTEIN-RELATED"/>
    <property type="match status" value="1"/>
</dbReference>
<dbReference type="AlphaFoldDB" id="A0A6I0EW55"/>
<dbReference type="SMART" id="SM00304">
    <property type="entry name" value="HAMP"/>
    <property type="match status" value="1"/>
</dbReference>
<evidence type="ECO:0000256" key="1">
    <source>
        <dbReference type="ARBA" id="ARBA00023224"/>
    </source>
</evidence>
<keyword evidence="1 3" id="KW-0807">Transducer</keyword>
<comment type="caution">
    <text evidence="7">The sequence shown here is derived from an EMBL/GenBank/DDBJ whole genome shotgun (WGS) entry which is preliminary data.</text>
</comment>
<evidence type="ECO:0000256" key="4">
    <source>
        <dbReference type="SAM" id="Phobius"/>
    </source>
</evidence>
<evidence type="ECO:0000259" key="5">
    <source>
        <dbReference type="PROSITE" id="PS50111"/>
    </source>
</evidence>
<keyword evidence="8" id="KW-1185">Reference proteome</keyword>
<dbReference type="Pfam" id="PF00672">
    <property type="entry name" value="HAMP"/>
    <property type="match status" value="1"/>
</dbReference>
<proteinExistence type="inferred from homology"/>
<accession>A0A6I0EW55</accession>
<evidence type="ECO:0000256" key="2">
    <source>
        <dbReference type="ARBA" id="ARBA00029447"/>
    </source>
</evidence>
<name>A0A6I0EW55_9FIRM</name>
<keyword evidence="4" id="KW-0812">Transmembrane</keyword>
<feature type="domain" description="HAMP" evidence="6">
    <location>
        <begin position="215"/>
        <end position="267"/>
    </location>
</feature>
<comment type="similarity">
    <text evidence="2">Belongs to the methyl-accepting chemotaxis (MCP) protein family.</text>
</comment>
<reference evidence="7 8" key="1">
    <citation type="submission" date="2019-10" db="EMBL/GenBank/DDBJ databases">
        <title>Whole-genome sequence of the extremophile Heliorestis acidaminivorans DSM 24790.</title>
        <authorList>
            <person name="Kyndt J.A."/>
            <person name="Meyer T.E."/>
        </authorList>
    </citation>
    <scope>NUCLEOTIDE SEQUENCE [LARGE SCALE GENOMIC DNA]</scope>
    <source>
        <strain evidence="7 8">DSM 24790</strain>
    </source>
</reference>
<dbReference type="Gene3D" id="1.10.287.950">
    <property type="entry name" value="Methyl-accepting chemotaxis protein"/>
    <property type="match status" value="1"/>
</dbReference>
<dbReference type="SMART" id="SM00283">
    <property type="entry name" value="MA"/>
    <property type="match status" value="1"/>
</dbReference>
<keyword evidence="4" id="KW-0472">Membrane</keyword>
<dbReference type="CDD" id="cd11386">
    <property type="entry name" value="MCP_signal"/>
    <property type="match status" value="1"/>
</dbReference>
<dbReference type="Gene3D" id="1.10.8.500">
    <property type="entry name" value="HAMP domain in histidine kinase"/>
    <property type="match status" value="1"/>
</dbReference>
<keyword evidence="4" id="KW-1133">Transmembrane helix</keyword>
<protein>
    <submittedName>
        <fullName evidence="7">Methyl-accepting chemotaxis protein</fullName>
    </submittedName>
</protein>
<evidence type="ECO:0000259" key="6">
    <source>
        <dbReference type="PROSITE" id="PS50885"/>
    </source>
</evidence>
<evidence type="ECO:0000313" key="8">
    <source>
        <dbReference type="Proteomes" id="UP000468766"/>
    </source>
</evidence>
<dbReference type="SUPFAM" id="SSF58104">
    <property type="entry name" value="Methyl-accepting chemotaxis protein (MCP) signaling domain"/>
    <property type="match status" value="1"/>
</dbReference>
<dbReference type="InterPro" id="IPR003660">
    <property type="entry name" value="HAMP_dom"/>
</dbReference>
<dbReference type="Proteomes" id="UP000468766">
    <property type="component" value="Unassembled WGS sequence"/>
</dbReference>
<dbReference type="GO" id="GO:0016020">
    <property type="term" value="C:membrane"/>
    <property type="evidence" value="ECO:0007669"/>
    <property type="project" value="InterPro"/>
</dbReference>
<feature type="domain" description="Methyl-accepting transducer" evidence="5">
    <location>
        <begin position="286"/>
        <end position="522"/>
    </location>
</feature>
<dbReference type="InterPro" id="IPR004089">
    <property type="entry name" value="MCPsignal_dom"/>
</dbReference>
<dbReference type="CDD" id="cd06225">
    <property type="entry name" value="HAMP"/>
    <property type="match status" value="1"/>
</dbReference>
<dbReference type="RefSeq" id="WP_151618869.1">
    <property type="nucleotide sequence ID" value="NZ_WBXO01000002.1"/>
</dbReference>
<sequence>MKSLQTRIVLLFSAFILISSLLLSTLLYQSFSNLVLDIVTEQAKSTGEYAIQKIDQQKHQKVMTAMSETEEYKELRSLLNEIRESAGAEYLYTLTRKAVPGGYEYYYIVDGLPLDDDSASEIGYVEENIDEFPLMVKVFESGEKQTEVTVTDDYGTLVSFYYPLKNEKGEVTAILGSDQKVDHIFQMFNTAKTKMVITIAAILLISLLMIILFARYLVNPLKKLSHEVEQLRRGQLSRNFDTTRKDEIGALATVFQQMVQDLTAMIQGISKTAEQLNSASQELALTSEKTVDSANQVTTSSNDLASGAEKMAGTAQESVRTMEFMARDVDHIVKTTKTVTNSSAETRQTAQKGTEIIETAERQMDSIIKSVNQSRTVTKVLQGRSQEIEKIVQVITNIAEQTNLLALNAAIEAARAGEHGKGFAVVANEVKKLAEQSRQSADQIVDLIGEVQKETNHSVEAMEKVAQEAQAGLEVVNNAGNNFVTIAQAIEEMNNQISGIQKMAEQIATRSQEVANAVRDTAYIAEDSLASTQEVAAITEEQLSLAQNVSTSVHTLNRLAQEVVALTSKFHLKKP</sequence>
<dbReference type="PROSITE" id="PS50111">
    <property type="entry name" value="CHEMOTAXIS_TRANSDUC_2"/>
    <property type="match status" value="1"/>
</dbReference>
<dbReference type="EMBL" id="WBXO01000002">
    <property type="protein sequence ID" value="KAB2953839.1"/>
    <property type="molecule type" value="Genomic_DNA"/>
</dbReference>
<dbReference type="Pfam" id="PF00015">
    <property type="entry name" value="MCPsignal"/>
    <property type="match status" value="1"/>
</dbReference>
<dbReference type="GO" id="GO:0007165">
    <property type="term" value="P:signal transduction"/>
    <property type="evidence" value="ECO:0007669"/>
    <property type="project" value="UniProtKB-KW"/>
</dbReference>
<evidence type="ECO:0000256" key="3">
    <source>
        <dbReference type="PROSITE-ProRule" id="PRU00284"/>
    </source>
</evidence>
<feature type="transmembrane region" description="Helical" evidence="4">
    <location>
        <begin position="195"/>
        <end position="218"/>
    </location>
</feature>
<evidence type="ECO:0000313" key="7">
    <source>
        <dbReference type="EMBL" id="KAB2953839.1"/>
    </source>
</evidence>
<gene>
    <name evidence="7" type="ORF">F9B85_04285</name>
</gene>
<dbReference type="PANTHER" id="PTHR32089">
    <property type="entry name" value="METHYL-ACCEPTING CHEMOTAXIS PROTEIN MCPB"/>
    <property type="match status" value="1"/>
</dbReference>
<dbReference type="PROSITE" id="PS50885">
    <property type="entry name" value="HAMP"/>
    <property type="match status" value="1"/>
</dbReference>
<organism evidence="7 8">
    <name type="scientific">Heliorestis acidaminivorans</name>
    <dbReference type="NCBI Taxonomy" id="553427"/>
    <lineage>
        <taxon>Bacteria</taxon>
        <taxon>Bacillati</taxon>
        <taxon>Bacillota</taxon>
        <taxon>Clostridia</taxon>
        <taxon>Eubacteriales</taxon>
        <taxon>Heliobacteriaceae</taxon>
        <taxon>Heliorestis</taxon>
    </lineage>
</organism>
<dbReference type="OrthoDB" id="9814363at2"/>